<sequence length="46" mass="5179">MLWRSDTLRKGAYVGAAETSFINDECKDLADRGHEFGLDFLCLSLL</sequence>
<protein>
    <submittedName>
        <fullName evidence="1">Uncharacterized protein</fullName>
    </submittedName>
</protein>
<reference evidence="1 2" key="1">
    <citation type="submission" date="2023-10" db="EMBL/GenBank/DDBJ databases">
        <title>Sorlinia euscelidii gen. nov., sp. nov., an acetic acid bacteria isolated from the gut of Euscelidius variegatus emitter.</title>
        <authorList>
            <person name="Michoud G."/>
            <person name="Marasco R."/>
            <person name="Seferji K."/>
            <person name="Gonella E."/>
            <person name="Garuglieri E."/>
            <person name="Alma A."/>
            <person name="Mapelli F."/>
            <person name="Borin S."/>
            <person name="Daffonchio D."/>
            <person name="Crotti E."/>
        </authorList>
    </citation>
    <scope>NUCLEOTIDE SEQUENCE [LARGE SCALE GENOMIC DNA]</scope>
    <source>
        <strain evidence="1 2">EV16P</strain>
    </source>
</reference>
<organism evidence="1 2">
    <name type="scientific">Sorlinia euscelidii</name>
    <dbReference type="NCBI Taxonomy" id="3081148"/>
    <lineage>
        <taxon>Bacteria</taxon>
        <taxon>Pseudomonadati</taxon>
        <taxon>Pseudomonadota</taxon>
        <taxon>Alphaproteobacteria</taxon>
        <taxon>Acetobacterales</taxon>
        <taxon>Acetobacteraceae</taxon>
        <taxon>Sorlinia</taxon>
    </lineage>
</organism>
<proteinExistence type="predicted"/>
<comment type="caution">
    <text evidence="1">The sequence shown here is derived from an EMBL/GenBank/DDBJ whole genome shotgun (WGS) entry which is preliminary data.</text>
</comment>
<keyword evidence="2" id="KW-1185">Reference proteome</keyword>
<gene>
    <name evidence="1" type="ORF">DOFOFD_10830</name>
</gene>
<accession>A0ABU7U4V3</accession>
<evidence type="ECO:0000313" key="1">
    <source>
        <dbReference type="EMBL" id="MEE8659500.1"/>
    </source>
</evidence>
<evidence type="ECO:0000313" key="2">
    <source>
        <dbReference type="Proteomes" id="UP001312908"/>
    </source>
</evidence>
<dbReference type="Proteomes" id="UP001312908">
    <property type="component" value="Unassembled WGS sequence"/>
</dbReference>
<name>A0ABU7U4V3_9PROT</name>
<dbReference type="EMBL" id="JAWJZY010000005">
    <property type="protein sequence ID" value="MEE8659500.1"/>
    <property type="molecule type" value="Genomic_DNA"/>
</dbReference>